<dbReference type="AlphaFoldDB" id="F9UAQ0"/>
<accession>F9UAQ0</accession>
<proteinExistence type="predicted"/>
<evidence type="ECO:0000313" key="1">
    <source>
        <dbReference type="EMBL" id="EGV18518.1"/>
    </source>
</evidence>
<evidence type="ECO:0008006" key="3">
    <source>
        <dbReference type="Google" id="ProtNLM"/>
    </source>
</evidence>
<evidence type="ECO:0000313" key="2">
    <source>
        <dbReference type="Proteomes" id="UP000005459"/>
    </source>
</evidence>
<name>F9UAQ0_9GAMM</name>
<reference evidence="1 2" key="1">
    <citation type="submission" date="2011-06" db="EMBL/GenBank/DDBJ databases">
        <title>The draft genome of Thiocapsa marina 5811.</title>
        <authorList>
            <consortium name="US DOE Joint Genome Institute (JGI-PGF)"/>
            <person name="Lucas S."/>
            <person name="Han J."/>
            <person name="Cheng J.-F."/>
            <person name="Goodwin L."/>
            <person name="Pitluck S."/>
            <person name="Peters L."/>
            <person name="Land M.L."/>
            <person name="Hauser L."/>
            <person name="Vogl K."/>
            <person name="Liu Z."/>
            <person name="Imhoff J."/>
            <person name="Thiel V."/>
            <person name="Frigaard N.-U."/>
            <person name="Bryant D."/>
            <person name="Woyke T.J."/>
        </authorList>
    </citation>
    <scope>NUCLEOTIDE SEQUENCE [LARGE SCALE GENOMIC DNA]</scope>
    <source>
        <strain evidence="1 2">5811</strain>
    </source>
</reference>
<dbReference type="EMBL" id="AFWV01000006">
    <property type="protein sequence ID" value="EGV18518.1"/>
    <property type="molecule type" value="Genomic_DNA"/>
</dbReference>
<sequence length="245" mass="29668">MIISHAHKYVFVELPLTASTAISRELRQNYEGALHLYKHATYQDFLRHASINEKNYFVFGGIRNPLDKAVSHYYKYKTDHKTAFSSPRRPPLKKRLSFIADTSHQRKRYQFIRNRAADFPSYFNAFYRAPYSDWSILSHKRFDSVIRFERLQQDFAHTIAKLGIPLARQLPMQNKTNERRTDFVSYYTPEIIPRAQKVFSPYMRYWEYDFPPEWDKYEDTLGNLIYYHALNFPRILYWKYLRNKF</sequence>
<dbReference type="SUPFAM" id="SSF52540">
    <property type="entry name" value="P-loop containing nucleoside triphosphate hydrolases"/>
    <property type="match status" value="1"/>
</dbReference>
<dbReference type="STRING" id="768671.ThimaDRAFT_1936"/>
<keyword evidence="2" id="KW-1185">Reference proteome</keyword>
<dbReference type="eggNOG" id="ENOG5032TBV">
    <property type="taxonomic scope" value="Bacteria"/>
</dbReference>
<dbReference type="InterPro" id="IPR027417">
    <property type="entry name" value="P-loop_NTPase"/>
</dbReference>
<gene>
    <name evidence="1" type="ORF">ThimaDRAFT_1936</name>
</gene>
<dbReference type="Gene3D" id="3.40.50.300">
    <property type="entry name" value="P-loop containing nucleotide triphosphate hydrolases"/>
    <property type="match status" value="1"/>
</dbReference>
<protein>
    <recommendedName>
        <fullName evidence="3">Sulfotransferase family protein</fullName>
    </recommendedName>
</protein>
<dbReference type="OrthoDB" id="288532at2"/>
<organism evidence="1 2">
    <name type="scientific">Thiocapsa marina 5811</name>
    <dbReference type="NCBI Taxonomy" id="768671"/>
    <lineage>
        <taxon>Bacteria</taxon>
        <taxon>Pseudomonadati</taxon>
        <taxon>Pseudomonadota</taxon>
        <taxon>Gammaproteobacteria</taxon>
        <taxon>Chromatiales</taxon>
        <taxon>Chromatiaceae</taxon>
        <taxon>Thiocapsa</taxon>
    </lineage>
</organism>
<dbReference type="RefSeq" id="WP_007192812.1">
    <property type="nucleotide sequence ID" value="NZ_AFWV01000006.1"/>
</dbReference>
<dbReference type="Proteomes" id="UP000005459">
    <property type="component" value="Unassembled WGS sequence"/>
</dbReference>